<evidence type="ECO:0000313" key="2">
    <source>
        <dbReference type="EMBL" id="CAG2248529.1"/>
    </source>
</evidence>
<dbReference type="EMBL" id="CAJPWZ010002942">
    <property type="protein sequence ID" value="CAG2248529.1"/>
    <property type="molecule type" value="Genomic_DNA"/>
</dbReference>
<keyword evidence="1" id="KW-0175">Coiled coil</keyword>
<gene>
    <name evidence="2" type="ORF">MEDL_60320</name>
</gene>
<comment type="caution">
    <text evidence="2">The sequence shown here is derived from an EMBL/GenBank/DDBJ whole genome shotgun (WGS) entry which is preliminary data.</text>
</comment>
<feature type="coiled-coil region" evidence="1">
    <location>
        <begin position="84"/>
        <end position="111"/>
    </location>
</feature>
<name>A0A8S3V408_MYTED</name>
<evidence type="ECO:0000256" key="1">
    <source>
        <dbReference type="SAM" id="Coils"/>
    </source>
</evidence>
<proteinExistence type="predicted"/>
<accession>A0A8S3V408</accession>
<sequence>MDQSQQNYLRIVAVVNGPGLNAVRCFFDRCFPPNLLNTQLSNSVKEKTRFLETKESSDQRSVVDRLGDAILKQQCELLERAELNMAYKVQCEELSRNIATLKEHETALEARQDQLASDLMKHETISRANEDIIKQIIEDIKSKNEEAACILERRMQHLKNTTG</sequence>
<evidence type="ECO:0000313" key="3">
    <source>
        <dbReference type="Proteomes" id="UP000683360"/>
    </source>
</evidence>
<protein>
    <submittedName>
        <fullName evidence="2">Uncharacterized protein</fullName>
    </submittedName>
</protein>
<keyword evidence="3" id="KW-1185">Reference proteome</keyword>
<organism evidence="2 3">
    <name type="scientific">Mytilus edulis</name>
    <name type="common">Blue mussel</name>
    <dbReference type="NCBI Taxonomy" id="6550"/>
    <lineage>
        <taxon>Eukaryota</taxon>
        <taxon>Metazoa</taxon>
        <taxon>Spiralia</taxon>
        <taxon>Lophotrochozoa</taxon>
        <taxon>Mollusca</taxon>
        <taxon>Bivalvia</taxon>
        <taxon>Autobranchia</taxon>
        <taxon>Pteriomorphia</taxon>
        <taxon>Mytilida</taxon>
        <taxon>Mytiloidea</taxon>
        <taxon>Mytilidae</taxon>
        <taxon>Mytilinae</taxon>
        <taxon>Mytilus</taxon>
    </lineage>
</organism>
<dbReference type="Proteomes" id="UP000683360">
    <property type="component" value="Unassembled WGS sequence"/>
</dbReference>
<dbReference type="AlphaFoldDB" id="A0A8S3V408"/>
<reference evidence="2" key="1">
    <citation type="submission" date="2021-03" db="EMBL/GenBank/DDBJ databases">
        <authorList>
            <person name="Bekaert M."/>
        </authorList>
    </citation>
    <scope>NUCLEOTIDE SEQUENCE</scope>
</reference>